<evidence type="ECO:0000256" key="9">
    <source>
        <dbReference type="SAM" id="Phobius"/>
    </source>
</evidence>
<evidence type="ECO:0000256" key="6">
    <source>
        <dbReference type="ARBA" id="ARBA00022777"/>
    </source>
</evidence>
<dbReference type="Gene3D" id="1.20.5.1930">
    <property type="match status" value="1"/>
</dbReference>
<evidence type="ECO:0000256" key="4">
    <source>
        <dbReference type="ARBA" id="ARBA00022679"/>
    </source>
</evidence>
<dbReference type="InterPro" id="IPR050482">
    <property type="entry name" value="Sensor_HK_TwoCompSys"/>
</dbReference>
<evidence type="ECO:0000256" key="7">
    <source>
        <dbReference type="ARBA" id="ARBA00022840"/>
    </source>
</evidence>
<proteinExistence type="predicted"/>
<evidence type="ECO:0000259" key="11">
    <source>
        <dbReference type="Pfam" id="PF07730"/>
    </source>
</evidence>
<evidence type="ECO:0000256" key="5">
    <source>
        <dbReference type="ARBA" id="ARBA00022741"/>
    </source>
</evidence>
<protein>
    <recommendedName>
        <fullName evidence="2">histidine kinase</fullName>
        <ecNumber evidence="2">2.7.13.3</ecNumber>
    </recommendedName>
</protein>
<keyword evidence="9" id="KW-0472">Membrane</keyword>
<feature type="transmembrane region" description="Helical" evidence="9">
    <location>
        <begin position="162"/>
        <end position="178"/>
    </location>
</feature>
<feature type="domain" description="Signal transduction histidine kinase subgroup 3 dimerisation and phosphoacceptor" evidence="11">
    <location>
        <begin position="248"/>
        <end position="314"/>
    </location>
</feature>
<feature type="transmembrane region" description="Helical" evidence="9">
    <location>
        <begin position="185"/>
        <end position="204"/>
    </location>
</feature>
<dbReference type="SUPFAM" id="SSF55874">
    <property type="entry name" value="ATPase domain of HSP90 chaperone/DNA topoisomerase II/histidine kinase"/>
    <property type="match status" value="1"/>
</dbReference>
<keyword evidence="4" id="KW-0808">Transferase</keyword>
<evidence type="ECO:0000313" key="13">
    <source>
        <dbReference type="Proteomes" id="UP000638560"/>
    </source>
</evidence>
<sequence length="450" mass="47049">MSRWQSVSAGRRPYRLVRPSALSTGVESVCGIGSSWRAGRPPASVLGTVRAAGDRTFDRFDTPGRSPSLTGVTIRRRAAGRTVIAVEAGLAALFGVVLVGQAVAIRQTWGGDYWQFECAAGLAVCVIALLRRRHRAWSAVAGLALAAVAILVARLAELPGEPGPAMVLGLSVLVGSAIRTLPVRLAGAVAAGGLAVVAGTWLGVQPASSGAVIGLNAAGLLAAVAVGLGLRLLDAGRRATADQVRREERLELARELHDVVAHHITGIVIQAQAAQIVARKRPEGVQDSLAGIEAAGSDALAAMRRVVGLLRDTDDAAPANPGPEQLSELVKRFDGPGRTVRLRRPDDEPAWPPEVTSTVYRVVQESLTNISRHAPHAHSVTVSIAQDPRAITVEVVDDAPPAPARYPHRGGYGLIGMRERVETLGGTLCAGPRPDVGWSVLATLPAPEPR</sequence>
<dbReference type="GO" id="GO:0016301">
    <property type="term" value="F:kinase activity"/>
    <property type="evidence" value="ECO:0007669"/>
    <property type="project" value="UniProtKB-KW"/>
</dbReference>
<keyword evidence="9" id="KW-0812">Transmembrane</keyword>
<evidence type="ECO:0000256" key="2">
    <source>
        <dbReference type="ARBA" id="ARBA00012438"/>
    </source>
</evidence>
<gene>
    <name evidence="12" type="ORF">I0C86_16525</name>
</gene>
<evidence type="ECO:0000259" key="10">
    <source>
        <dbReference type="Pfam" id="PF02518"/>
    </source>
</evidence>
<feature type="transmembrane region" description="Helical" evidence="9">
    <location>
        <begin position="137"/>
        <end position="156"/>
    </location>
</feature>
<dbReference type="InterPro" id="IPR036890">
    <property type="entry name" value="HATPase_C_sf"/>
</dbReference>
<dbReference type="CDD" id="cd16917">
    <property type="entry name" value="HATPase_UhpB-NarQ-NarX-like"/>
    <property type="match status" value="1"/>
</dbReference>
<comment type="caution">
    <text evidence="12">The sequence shown here is derived from an EMBL/GenBank/DDBJ whole genome shotgun (WGS) entry which is preliminary data.</text>
</comment>
<reference evidence="12 13" key="1">
    <citation type="submission" date="2020-11" db="EMBL/GenBank/DDBJ databases">
        <title>A novel isolate from a Black sea contaminated sediment with potential to produce alkanes: Plantactinospora alkalitolerans sp. nov.</title>
        <authorList>
            <person name="Carro L."/>
            <person name="Veyisoglu A."/>
            <person name="Guven K."/>
            <person name="Schumann P."/>
            <person name="Klenk H.-P."/>
            <person name="Sahin N."/>
        </authorList>
    </citation>
    <scope>NUCLEOTIDE SEQUENCE [LARGE SCALE GENOMIC DNA]</scope>
    <source>
        <strain evidence="12 13">S1510</strain>
    </source>
</reference>
<keyword evidence="13" id="KW-1185">Reference proteome</keyword>
<feature type="transmembrane region" description="Helical" evidence="9">
    <location>
        <begin position="113"/>
        <end position="130"/>
    </location>
</feature>
<evidence type="ECO:0000256" key="8">
    <source>
        <dbReference type="ARBA" id="ARBA00023012"/>
    </source>
</evidence>
<feature type="domain" description="Histidine kinase/HSP90-like ATPase" evidence="10">
    <location>
        <begin position="357"/>
        <end position="447"/>
    </location>
</feature>
<comment type="catalytic activity">
    <reaction evidence="1">
        <text>ATP + protein L-histidine = ADP + protein N-phospho-L-histidine.</text>
        <dbReference type="EC" id="2.7.13.3"/>
    </reaction>
</comment>
<keyword evidence="6 12" id="KW-0418">Kinase</keyword>
<keyword evidence="9" id="KW-1133">Transmembrane helix</keyword>
<dbReference type="Pfam" id="PF02518">
    <property type="entry name" value="HATPase_c"/>
    <property type="match status" value="1"/>
</dbReference>
<feature type="transmembrane region" description="Helical" evidence="9">
    <location>
        <begin position="84"/>
        <end position="107"/>
    </location>
</feature>
<dbReference type="PANTHER" id="PTHR24421">
    <property type="entry name" value="NITRATE/NITRITE SENSOR PROTEIN NARX-RELATED"/>
    <property type="match status" value="1"/>
</dbReference>
<evidence type="ECO:0000256" key="1">
    <source>
        <dbReference type="ARBA" id="ARBA00000085"/>
    </source>
</evidence>
<keyword evidence="8" id="KW-0902">Two-component regulatory system</keyword>
<keyword evidence="7" id="KW-0067">ATP-binding</keyword>
<evidence type="ECO:0000256" key="3">
    <source>
        <dbReference type="ARBA" id="ARBA00022553"/>
    </source>
</evidence>
<keyword evidence="5" id="KW-0547">Nucleotide-binding</keyword>
<dbReference type="InterPro" id="IPR011712">
    <property type="entry name" value="Sig_transdc_His_kin_sub3_dim/P"/>
</dbReference>
<dbReference type="Gene3D" id="3.30.565.10">
    <property type="entry name" value="Histidine kinase-like ATPase, C-terminal domain"/>
    <property type="match status" value="1"/>
</dbReference>
<dbReference type="Pfam" id="PF07730">
    <property type="entry name" value="HisKA_3"/>
    <property type="match status" value="1"/>
</dbReference>
<dbReference type="Proteomes" id="UP000638560">
    <property type="component" value="Unassembled WGS sequence"/>
</dbReference>
<organism evidence="12 13">
    <name type="scientific">Plantactinospora alkalitolerans</name>
    <dbReference type="NCBI Taxonomy" id="2789879"/>
    <lineage>
        <taxon>Bacteria</taxon>
        <taxon>Bacillati</taxon>
        <taxon>Actinomycetota</taxon>
        <taxon>Actinomycetes</taxon>
        <taxon>Micromonosporales</taxon>
        <taxon>Micromonosporaceae</taxon>
        <taxon>Plantactinospora</taxon>
    </lineage>
</organism>
<evidence type="ECO:0000313" key="12">
    <source>
        <dbReference type="EMBL" id="MBF9130555.1"/>
    </source>
</evidence>
<feature type="transmembrane region" description="Helical" evidence="9">
    <location>
        <begin position="210"/>
        <end position="233"/>
    </location>
</feature>
<keyword evidence="3" id="KW-0597">Phosphoprotein</keyword>
<dbReference type="PANTHER" id="PTHR24421:SF10">
    <property type="entry name" value="NITRATE_NITRITE SENSOR PROTEIN NARQ"/>
    <property type="match status" value="1"/>
</dbReference>
<dbReference type="InterPro" id="IPR003594">
    <property type="entry name" value="HATPase_dom"/>
</dbReference>
<dbReference type="EMBL" id="JADPUN010000161">
    <property type="protein sequence ID" value="MBF9130555.1"/>
    <property type="molecule type" value="Genomic_DNA"/>
</dbReference>
<dbReference type="EC" id="2.7.13.3" evidence="2"/>
<name>A0ABS0GWI0_9ACTN</name>
<accession>A0ABS0GWI0</accession>